<protein>
    <submittedName>
        <fullName evidence="2">Uncharacterized protein</fullName>
    </submittedName>
</protein>
<evidence type="ECO:0000256" key="1">
    <source>
        <dbReference type="SAM" id="Phobius"/>
    </source>
</evidence>
<sequence length="56" mass="6667">MIQLRGGCLSLNYDRITIYYYMVCCVSYCLNICNVVLCFMKHLPYMIIDRENSMKN</sequence>
<keyword evidence="1" id="KW-0472">Membrane</keyword>
<evidence type="ECO:0000313" key="2">
    <source>
        <dbReference type="EMBL" id="JAH48797.1"/>
    </source>
</evidence>
<keyword evidence="1" id="KW-1133">Transmembrane helix</keyword>
<organism evidence="2">
    <name type="scientific">Anguilla anguilla</name>
    <name type="common">European freshwater eel</name>
    <name type="synonym">Muraena anguilla</name>
    <dbReference type="NCBI Taxonomy" id="7936"/>
    <lineage>
        <taxon>Eukaryota</taxon>
        <taxon>Metazoa</taxon>
        <taxon>Chordata</taxon>
        <taxon>Craniata</taxon>
        <taxon>Vertebrata</taxon>
        <taxon>Euteleostomi</taxon>
        <taxon>Actinopterygii</taxon>
        <taxon>Neopterygii</taxon>
        <taxon>Teleostei</taxon>
        <taxon>Anguilliformes</taxon>
        <taxon>Anguillidae</taxon>
        <taxon>Anguilla</taxon>
    </lineage>
</organism>
<accession>A0A0E9T5Z5</accession>
<keyword evidence="1" id="KW-0812">Transmembrane</keyword>
<dbReference type="AlphaFoldDB" id="A0A0E9T5Z5"/>
<reference evidence="2" key="1">
    <citation type="submission" date="2014-11" db="EMBL/GenBank/DDBJ databases">
        <authorList>
            <person name="Amaro Gonzalez C."/>
        </authorList>
    </citation>
    <scope>NUCLEOTIDE SEQUENCE</scope>
</reference>
<name>A0A0E9T5Z5_ANGAN</name>
<dbReference type="EMBL" id="GBXM01059780">
    <property type="protein sequence ID" value="JAH48797.1"/>
    <property type="molecule type" value="Transcribed_RNA"/>
</dbReference>
<feature type="transmembrane region" description="Helical" evidence="1">
    <location>
        <begin position="18"/>
        <end position="40"/>
    </location>
</feature>
<proteinExistence type="predicted"/>
<reference evidence="2" key="2">
    <citation type="journal article" date="2015" name="Fish Shellfish Immunol.">
        <title>Early steps in the European eel (Anguilla anguilla)-Vibrio vulnificus interaction in the gills: Role of the RtxA13 toxin.</title>
        <authorList>
            <person name="Callol A."/>
            <person name="Pajuelo D."/>
            <person name="Ebbesson L."/>
            <person name="Teles M."/>
            <person name="MacKenzie S."/>
            <person name="Amaro C."/>
        </authorList>
    </citation>
    <scope>NUCLEOTIDE SEQUENCE</scope>
</reference>